<evidence type="ECO:0000259" key="2">
    <source>
        <dbReference type="Pfam" id="PF07905"/>
    </source>
</evidence>
<gene>
    <name evidence="5" type="ORF">GN277_26495</name>
</gene>
<proteinExistence type="inferred from homology"/>
<comment type="similarity">
    <text evidence="1">Belongs to the CdaR family.</text>
</comment>
<organism evidence="5 6">
    <name type="scientific">Sporofaciens musculi</name>
    <dbReference type="NCBI Taxonomy" id="2681861"/>
    <lineage>
        <taxon>Bacteria</taxon>
        <taxon>Bacillati</taxon>
        <taxon>Bacillota</taxon>
        <taxon>Clostridia</taxon>
        <taxon>Lachnospirales</taxon>
        <taxon>Lachnospiraceae</taxon>
        <taxon>Sporofaciens</taxon>
    </lineage>
</organism>
<name>A0A7X3SLK5_9FIRM</name>
<dbReference type="Pfam" id="PF13556">
    <property type="entry name" value="HTH_30"/>
    <property type="match status" value="1"/>
</dbReference>
<dbReference type="InterPro" id="IPR025736">
    <property type="entry name" value="PucR_C-HTH_dom"/>
</dbReference>
<evidence type="ECO:0000259" key="3">
    <source>
        <dbReference type="Pfam" id="PF13556"/>
    </source>
</evidence>
<dbReference type="Pfam" id="PF17853">
    <property type="entry name" value="GGDEF_2"/>
    <property type="match status" value="1"/>
</dbReference>
<feature type="domain" description="CdaR GGDEF-like" evidence="4">
    <location>
        <begin position="158"/>
        <end position="260"/>
    </location>
</feature>
<sequence>MAVALKELYAAISPQYHVKLHTESCFDKMIAWTHVVEDIEFISSLHGEELVFFSGLNCTSEDWLKRYITELDRHHVGGLIMSFRGEETFSKEIVGFCNEIRFPIFSASWTTPYMDIMRLFAEILLKNEQRETNLIAAFKNAIYYPENEGSYLSHFERNGFLRDMEYIVVILSCHTYDEETGNEQLNKIEKSLRFILENVIAYEENRRLIILAAGYSLHKIQEEFQRLCGKDTNVYAGIGTVAGRSRDIHRSHENAYTAYRLTKTGIPRNLLSYDELGIYKILADVKEEEIYPEFVSETVGELMKYDREKHTDYMNILEVYFENDCSAVHTAQTLYCHKNTLAYKLDKIKRILGYDILKNENRVKIMVAIYILRLGTGYF</sequence>
<evidence type="ECO:0000313" key="5">
    <source>
        <dbReference type="EMBL" id="MXP78759.1"/>
    </source>
</evidence>
<dbReference type="EMBL" id="WUQX01000001">
    <property type="protein sequence ID" value="MXP78759.1"/>
    <property type="molecule type" value="Genomic_DNA"/>
</dbReference>
<dbReference type="InterPro" id="IPR051448">
    <property type="entry name" value="CdaR-like_regulators"/>
</dbReference>
<dbReference type="RefSeq" id="WP_159755838.1">
    <property type="nucleotide sequence ID" value="NZ_WUQX01000001.1"/>
</dbReference>
<dbReference type="Proteomes" id="UP000460412">
    <property type="component" value="Unassembled WGS sequence"/>
</dbReference>
<dbReference type="PANTHER" id="PTHR33744:SF1">
    <property type="entry name" value="DNA-BINDING TRANSCRIPTIONAL ACTIVATOR ADER"/>
    <property type="match status" value="1"/>
</dbReference>
<dbReference type="PANTHER" id="PTHR33744">
    <property type="entry name" value="CARBOHYDRATE DIACID REGULATOR"/>
    <property type="match status" value="1"/>
</dbReference>
<keyword evidence="6" id="KW-1185">Reference proteome</keyword>
<dbReference type="InterPro" id="IPR041522">
    <property type="entry name" value="CdaR_GGDEF"/>
</dbReference>
<dbReference type="AlphaFoldDB" id="A0A7X3SLK5"/>
<dbReference type="Gene3D" id="1.10.10.2840">
    <property type="entry name" value="PucR C-terminal helix-turn-helix domain"/>
    <property type="match status" value="1"/>
</dbReference>
<protein>
    <submittedName>
        <fullName evidence="5">PucR family transcriptional regulator</fullName>
    </submittedName>
</protein>
<accession>A0A7X3SLK5</accession>
<evidence type="ECO:0000259" key="4">
    <source>
        <dbReference type="Pfam" id="PF17853"/>
    </source>
</evidence>
<dbReference type="Pfam" id="PF07905">
    <property type="entry name" value="PucR"/>
    <property type="match status" value="1"/>
</dbReference>
<reference evidence="5 6" key="1">
    <citation type="submission" date="2019-12" db="EMBL/GenBank/DDBJ databases">
        <title>Sporaefaciens musculi gen. nov., sp. nov., a novel bacterium isolated from the caecum of an obese mouse.</title>
        <authorList>
            <person name="Rasmussen T.S."/>
            <person name="Streidl T."/>
            <person name="Hitch T.C.A."/>
            <person name="Wortmann E."/>
            <person name="Deptula P."/>
            <person name="Hansen M."/>
            <person name="Nielsen D.S."/>
            <person name="Clavel T."/>
            <person name="Vogensen F.K."/>
        </authorList>
    </citation>
    <scope>NUCLEOTIDE SEQUENCE [LARGE SCALE GENOMIC DNA]</scope>
    <source>
        <strain evidence="5 6">WCA-9-b2</strain>
    </source>
</reference>
<feature type="domain" description="Purine catabolism PurC-like" evidence="2">
    <location>
        <begin position="26"/>
        <end position="120"/>
    </location>
</feature>
<feature type="domain" description="PucR C-terminal helix-turn-helix" evidence="3">
    <location>
        <begin position="314"/>
        <end position="370"/>
    </location>
</feature>
<evidence type="ECO:0000313" key="6">
    <source>
        <dbReference type="Proteomes" id="UP000460412"/>
    </source>
</evidence>
<dbReference type="InterPro" id="IPR012914">
    <property type="entry name" value="PucR_dom"/>
</dbReference>
<dbReference type="InterPro" id="IPR042070">
    <property type="entry name" value="PucR_C-HTH_sf"/>
</dbReference>
<comment type="caution">
    <text evidence="5">The sequence shown here is derived from an EMBL/GenBank/DDBJ whole genome shotgun (WGS) entry which is preliminary data.</text>
</comment>
<evidence type="ECO:0000256" key="1">
    <source>
        <dbReference type="ARBA" id="ARBA00006754"/>
    </source>
</evidence>